<dbReference type="SUPFAM" id="SSF160387">
    <property type="entry name" value="NosL/MerB-like"/>
    <property type="match status" value="1"/>
</dbReference>
<dbReference type="InterPro" id="IPR008719">
    <property type="entry name" value="N2O_reductase_NosL"/>
</dbReference>
<gene>
    <name evidence="2" type="ORF">EJA10_12630</name>
</gene>
<comment type="caution">
    <text evidence="2">The sequence shown here is derived from an EMBL/GenBank/DDBJ whole genome shotgun (WGS) entry which is preliminary data.</text>
</comment>
<organism evidence="2 3">
    <name type="scientific">Mesobacillus subterraneus</name>
    <dbReference type="NCBI Taxonomy" id="285983"/>
    <lineage>
        <taxon>Bacteria</taxon>
        <taxon>Bacillati</taxon>
        <taxon>Bacillota</taxon>
        <taxon>Bacilli</taxon>
        <taxon>Bacillales</taxon>
        <taxon>Bacillaceae</taxon>
        <taxon>Mesobacillus</taxon>
    </lineage>
</organism>
<evidence type="ECO:0000313" key="2">
    <source>
        <dbReference type="EMBL" id="RSD26708.1"/>
    </source>
</evidence>
<accession>A0A427TQR1</accession>
<evidence type="ECO:0000313" key="3">
    <source>
        <dbReference type="Proteomes" id="UP000279911"/>
    </source>
</evidence>
<feature type="chain" id="PRO_5019086269" evidence="1">
    <location>
        <begin position="24"/>
        <end position="153"/>
    </location>
</feature>
<reference evidence="3" key="1">
    <citation type="submission" date="2018-12" db="EMBL/GenBank/DDBJ databases">
        <title>Bacillus chawlae sp. nov., Bacillus glennii sp. nov., and Bacillus saganii sp. nov. Isolated from the Vehicle Assembly Building at Kennedy Space Center where the Viking Spacecraft were Assembled.</title>
        <authorList>
            <person name="Seuylemezian A."/>
            <person name="Vaishampayan P."/>
        </authorList>
    </citation>
    <scope>NUCLEOTIDE SEQUENCE [LARGE SCALE GENOMIC DNA]</scope>
    <source>
        <strain evidence="3">DSM 13966</strain>
    </source>
</reference>
<dbReference type="PANTHER" id="PTHR41247">
    <property type="entry name" value="HTH-TYPE TRANSCRIPTIONAL REPRESSOR YCNK"/>
    <property type="match status" value="1"/>
</dbReference>
<evidence type="ECO:0000256" key="1">
    <source>
        <dbReference type="SAM" id="SignalP"/>
    </source>
</evidence>
<proteinExistence type="predicted"/>
<dbReference type="Pfam" id="PF05573">
    <property type="entry name" value="NosL"/>
    <property type="match status" value="1"/>
</dbReference>
<dbReference type="Proteomes" id="UP000279911">
    <property type="component" value="Unassembled WGS sequence"/>
</dbReference>
<dbReference type="AlphaFoldDB" id="A0A427TQR1"/>
<keyword evidence="1" id="KW-0732">Signal</keyword>
<dbReference type="STRING" id="285983.UB32_13500"/>
<protein>
    <submittedName>
        <fullName evidence="2">Nitrous oxide reduction protein</fullName>
    </submittedName>
</protein>
<dbReference type="OrthoDB" id="9792749at2"/>
<dbReference type="EMBL" id="RSFW01000014">
    <property type="protein sequence ID" value="RSD26708.1"/>
    <property type="molecule type" value="Genomic_DNA"/>
</dbReference>
<dbReference type="PROSITE" id="PS51257">
    <property type="entry name" value="PROKAR_LIPOPROTEIN"/>
    <property type="match status" value="1"/>
</dbReference>
<dbReference type="RefSeq" id="WP_125480367.1">
    <property type="nucleotide sequence ID" value="NZ_RSFW01000014.1"/>
</dbReference>
<sequence>MIKKLGIVLLLLASLTGCQNSSMEPEEINPEIDVCEVCNMGIAHEHFATEVVTADGEVYKFDDIGCMEEFLEKESELEGKEEAKKYVRDVDSGEWVELHKAYHAFHPDFWTPMANGVVSFKDQESADRYVKEQGMGDVLDYEALKKHEWSWGQ</sequence>
<name>A0A427TQR1_9BACI</name>
<feature type="signal peptide" evidence="1">
    <location>
        <begin position="1"/>
        <end position="23"/>
    </location>
</feature>
<dbReference type="PANTHER" id="PTHR41247:SF1">
    <property type="entry name" value="HTH-TYPE TRANSCRIPTIONAL REPRESSOR YCNK"/>
    <property type="match status" value="1"/>
</dbReference>